<evidence type="ECO:0000259" key="1">
    <source>
        <dbReference type="Pfam" id="PF13843"/>
    </source>
</evidence>
<dbReference type="OrthoDB" id="6157626at2759"/>
<proteinExistence type="predicted"/>
<sequence length="499" mass="56819">MSRYSRPPNSSLYVRNVPDTVREDDLRAMFGKYGHLTDNLQEGTEKHQTRCEERKEGQDMVVGMIMTEEEAADDTDQGAEAQDEGQDPDLAAEIEGDHARGHMKEEDHGAEAGGVKEVIKGKSRFTVGSLVQSKKVTKMSSDESDEFEGFSQGEIDEAEARYQHQLLQQGLGDDSDGFIESDDSDIEINDDIPGPAGDAGNVLQNGWHEQFIYHERGMPHLFTPSGISGPTRIMPQDQDPTDFLKLFLTDMLIENLINEADRYALKQKEQHPNQNKMAWVKPTVPEMNAFLGLCFQMGVDRKPSTKMYWSTDHFLHTPVFPNTMSRDRFTQIMRYLHFSNSELEPLPGAENYDPLFKVKPLVNHFNACFNQEYNPKRNVTVDECMIPFKGRVQFRQYMPAKPHKWGVKVWMLAESQSSYIKIIDIYPGRRATPQLHLASNVVKRCLQGAQLEGKGYHVYTDNFFSSPELFEDLFQNYGITAACETVRINRRGLPVDIIC</sequence>
<protein>
    <recommendedName>
        <fullName evidence="1">PiggyBac transposable element-derived protein domain-containing protein</fullName>
    </recommendedName>
</protein>
<dbReference type="Gene3D" id="3.30.70.330">
    <property type="match status" value="1"/>
</dbReference>
<dbReference type="InterPro" id="IPR012677">
    <property type="entry name" value="Nucleotide-bd_a/b_plait_sf"/>
</dbReference>
<dbReference type="InterPro" id="IPR035979">
    <property type="entry name" value="RBD_domain_sf"/>
</dbReference>
<dbReference type="PANTHER" id="PTHR46599">
    <property type="entry name" value="PIGGYBAC TRANSPOSABLE ELEMENT-DERIVED PROTEIN 4"/>
    <property type="match status" value="1"/>
</dbReference>
<dbReference type="PANTHER" id="PTHR46599:SF3">
    <property type="entry name" value="PIGGYBAC TRANSPOSABLE ELEMENT-DERIVED PROTEIN 4"/>
    <property type="match status" value="1"/>
</dbReference>
<dbReference type="GO" id="GO:0003676">
    <property type="term" value="F:nucleic acid binding"/>
    <property type="evidence" value="ECO:0007669"/>
    <property type="project" value="InterPro"/>
</dbReference>
<feature type="domain" description="PiggyBac transposable element-derived protein" evidence="1">
    <location>
        <begin position="239"/>
        <end position="496"/>
    </location>
</feature>
<reference evidence="2" key="1">
    <citation type="submission" date="2021-03" db="EMBL/GenBank/DDBJ databases">
        <authorList>
            <person name="Bekaert M."/>
        </authorList>
    </citation>
    <scope>NUCLEOTIDE SEQUENCE</scope>
</reference>
<dbReference type="EMBL" id="CAJPWZ010001599">
    <property type="protein sequence ID" value="CAG2218486.1"/>
    <property type="molecule type" value="Genomic_DNA"/>
</dbReference>
<evidence type="ECO:0000313" key="2">
    <source>
        <dbReference type="EMBL" id="CAG2218486.1"/>
    </source>
</evidence>
<organism evidence="2 3">
    <name type="scientific">Mytilus edulis</name>
    <name type="common">Blue mussel</name>
    <dbReference type="NCBI Taxonomy" id="6550"/>
    <lineage>
        <taxon>Eukaryota</taxon>
        <taxon>Metazoa</taxon>
        <taxon>Spiralia</taxon>
        <taxon>Lophotrochozoa</taxon>
        <taxon>Mollusca</taxon>
        <taxon>Bivalvia</taxon>
        <taxon>Autobranchia</taxon>
        <taxon>Pteriomorphia</taxon>
        <taxon>Mytilida</taxon>
        <taxon>Mytiloidea</taxon>
        <taxon>Mytilidae</taxon>
        <taxon>Mytilinae</taxon>
        <taxon>Mytilus</taxon>
    </lineage>
</organism>
<accession>A0A8S3S9W8</accession>
<name>A0A8S3S9W8_MYTED</name>
<dbReference type="SUPFAM" id="SSF54928">
    <property type="entry name" value="RNA-binding domain, RBD"/>
    <property type="match status" value="1"/>
</dbReference>
<evidence type="ECO:0000313" key="3">
    <source>
        <dbReference type="Proteomes" id="UP000683360"/>
    </source>
</evidence>
<gene>
    <name evidence="2" type="ORF">MEDL_31950</name>
</gene>
<keyword evidence="3" id="KW-1185">Reference proteome</keyword>
<dbReference type="InterPro" id="IPR029526">
    <property type="entry name" value="PGBD"/>
</dbReference>
<dbReference type="AlphaFoldDB" id="A0A8S3S9W8"/>
<dbReference type="Proteomes" id="UP000683360">
    <property type="component" value="Unassembled WGS sequence"/>
</dbReference>
<comment type="caution">
    <text evidence="2">The sequence shown here is derived from an EMBL/GenBank/DDBJ whole genome shotgun (WGS) entry which is preliminary data.</text>
</comment>
<dbReference type="Pfam" id="PF13843">
    <property type="entry name" value="DDE_Tnp_1_7"/>
    <property type="match status" value="1"/>
</dbReference>